<proteinExistence type="predicted"/>
<dbReference type="Gene3D" id="2.160.10.10">
    <property type="entry name" value="Hexapeptide repeat proteins"/>
    <property type="match status" value="1"/>
</dbReference>
<dbReference type="Pfam" id="PF00132">
    <property type="entry name" value="Hexapep"/>
    <property type="match status" value="1"/>
</dbReference>
<accession>A0AAW4PIB4</accession>
<keyword evidence="1" id="KW-0808">Transferase</keyword>
<evidence type="ECO:0000313" key="1">
    <source>
        <dbReference type="EMBL" id="MBX0297857.1"/>
    </source>
</evidence>
<dbReference type="InterPro" id="IPR011004">
    <property type="entry name" value="Trimer_LpxA-like_sf"/>
</dbReference>
<dbReference type="AlphaFoldDB" id="A0AAW4PIB4"/>
<dbReference type="GO" id="GO:0016746">
    <property type="term" value="F:acyltransferase activity"/>
    <property type="evidence" value="ECO:0007669"/>
    <property type="project" value="UniProtKB-KW"/>
</dbReference>
<protein>
    <submittedName>
        <fullName evidence="1">Acyltransferase</fullName>
    </submittedName>
</protein>
<dbReference type="SUPFAM" id="SSF51161">
    <property type="entry name" value="Trimeric LpxA-like enzymes"/>
    <property type="match status" value="1"/>
</dbReference>
<dbReference type="CDD" id="cd04647">
    <property type="entry name" value="LbH_MAT_like"/>
    <property type="match status" value="1"/>
</dbReference>
<comment type="caution">
    <text evidence="1">The sequence shown here is derived from an EMBL/GenBank/DDBJ whole genome shotgun (WGS) entry which is preliminary data.</text>
</comment>
<dbReference type="EMBL" id="RKLT01000030">
    <property type="protein sequence ID" value="MBX0297857.1"/>
    <property type="molecule type" value="Genomic_DNA"/>
</dbReference>
<name>A0AAW4PIB4_9EURY</name>
<sequence>MSIRLIKHVKRSFRQLGRRGYRYYLNAHDGVSISRSATVAVRSSLAVEQGQIDIGNSCHVYADAKILPCGGRVSLGAYSTLDPYSILYGHGGLDIGKGVRIGSHSTIVPANPVFSDPDEFIHTQGLTTEGIVIEDDVWIGSGCRIVDGVQIGNGAVIAAGSVVTESVSPNTIVGGNPATLIKQRDLSE</sequence>
<dbReference type="InterPro" id="IPR001451">
    <property type="entry name" value="Hexapep"/>
</dbReference>
<dbReference type="InterPro" id="IPR051159">
    <property type="entry name" value="Hexapeptide_acetyltransf"/>
</dbReference>
<keyword evidence="2" id="KW-1185">Reference proteome</keyword>
<dbReference type="PANTHER" id="PTHR23416">
    <property type="entry name" value="SIALIC ACID SYNTHASE-RELATED"/>
    <property type="match status" value="1"/>
</dbReference>
<organism evidence="1 2">
    <name type="scientific">Haloarcula nitratireducens</name>
    <dbReference type="NCBI Taxonomy" id="2487749"/>
    <lineage>
        <taxon>Archaea</taxon>
        <taxon>Methanobacteriati</taxon>
        <taxon>Methanobacteriota</taxon>
        <taxon>Stenosarchaea group</taxon>
        <taxon>Halobacteria</taxon>
        <taxon>Halobacteriales</taxon>
        <taxon>Haloarculaceae</taxon>
        <taxon>Haloarcula</taxon>
    </lineage>
</organism>
<keyword evidence="1" id="KW-0012">Acyltransferase</keyword>
<dbReference type="Proteomes" id="UP001430455">
    <property type="component" value="Unassembled WGS sequence"/>
</dbReference>
<dbReference type="PANTHER" id="PTHR23416:SF78">
    <property type="entry name" value="LIPOPOLYSACCHARIDE BIOSYNTHESIS O-ACETYL TRANSFERASE WBBJ-RELATED"/>
    <property type="match status" value="1"/>
</dbReference>
<reference evidence="1 2" key="1">
    <citation type="submission" date="2021-06" db="EMBL/GenBank/DDBJ databases">
        <title>Halomicroarcula sp. a new haloarchaeum isolated from saline soil.</title>
        <authorList>
            <person name="Duran-Viseras A."/>
            <person name="Sanchez-Porro C."/>
            <person name="Ventosa A."/>
        </authorList>
    </citation>
    <scope>NUCLEOTIDE SEQUENCE [LARGE SCALE GENOMIC DNA]</scope>
    <source>
        <strain evidence="1 2">F27</strain>
    </source>
</reference>
<gene>
    <name evidence="1" type="ORF">EGH23_23610</name>
</gene>
<evidence type="ECO:0000313" key="2">
    <source>
        <dbReference type="Proteomes" id="UP001430455"/>
    </source>
</evidence>